<keyword evidence="2" id="KW-1185">Reference proteome</keyword>
<organism evidence="1 2">
    <name type="scientific">Entomomonas asaccharolytica</name>
    <dbReference type="NCBI Taxonomy" id="2785331"/>
    <lineage>
        <taxon>Bacteria</taxon>
        <taxon>Pseudomonadati</taxon>
        <taxon>Pseudomonadota</taxon>
        <taxon>Gammaproteobacteria</taxon>
        <taxon>Pseudomonadales</taxon>
        <taxon>Pseudomonadaceae</taxon>
        <taxon>Entomomonas</taxon>
    </lineage>
</organism>
<evidence type="ECO:0000313" key="2">
    <source>
        <dbReference type="Proteomes" id="UP000595278"/>
    </source>
</evidence>
<dbReference type="Proteomes" id="UP000595278">
    <property type="component" value="Chromosome"/>
</dbReference>
<dbReference type="Gene3D" id="1.10.132.80">
    <property type="match status" value="1"/>
</dbReference>
<dbReference type="AlphaFoldDB" id="A0A974RY83"/>
<dbReference type="EMBL" id="CP067393">
    <property type="protein sequence ID" value="QQP86932.1"/>
    <property type="molecule type" value="Genomic_DNA"/>
</dbReference>
<dbReference type="KEGG" id="eaz:JHT90_06720"/>
<dbReference type="RefSeq" id="WP_201095429.1">
    <property type="nucleotide sequence ID" value="NZ_CP067393.1"/>
</dbReference>
<dbReference type="InterPro" id="IPR032066">
    <property type="entry name" value="GP3_package"/>
</dbReference>
<gene>
    <name evidence="1" type="ORF">JHT90_06720</name>
</gene>
<sequence length="178" mass="20520">MPAPKGNQFWKARTKHGRDKIFNDPEVLWNACCEYFEWVENNPLYESKAFAYQGEVKIETLPKMRAMTISGICIFLDISRSTWDEWRRVESFSNIITRAEEIIRDQKFTGAAAELLNPNIIARDLGLSDKQELTGKDGNAIKIENKPDLSELSDKELELYEELAILRSKRDQTGESET</sequence>
<accession>A0A974RY83</accession>
<evidence type="ECO:0000313" key="1">
    <source>
        <dbReference type="EMBL" id="QQP86932.1"/>
    </source>
</evidence>
<proteinExistence type="predicted"/>
<protein>
    <submittedName>
        <fullName evidence="1">DNA-packaging protein</fullName>
    </submittedName>
</protein>
<name>A0A974RY83_9GAMM</name>
<reference evidence="1 2" key="1">
    <citation type="submission" date="2021-01" db="EMBL/GenBank/DDBJ databases">
        <title>Entomomonas sp. F2A isolated from a house cricket (Acheta domesticus).</title>
        <authorList>
            <person name="Spergser J."/>
            <person name="Busse H.-J."/>
        </authorList>
    </citation>
    <scope>NUCLEOTIDE SEQUENCE [LARGE SCALE GENOMIC DNA]</scope>
    <source>
        <strain evidence="1 2">F2A</strain>
    </source>
</reference>
<dbReference type="Pfam" id="PF16677">
    <property type="entry name" value="GP3_package"/>
    <property type="match status" value="1"/>
</dbReference>